<sequence>MEYPMQPEERIEYFKDGSVRARGWMLEGMLSGYWEWFRKNGIRMRSGHFERGVQVGEWTTYDQNGAVYKKTTMKPKGT</sequence>
<evidence type="ECO:0008006" key="3">
    <source>
        <dbReference type="Google" id="ProtNLM"/>
    </source>
</evidence>
<dbReference type="SUPFAM" id="SSF82185">
    <property type="entry name" value="Histone H3 K4-specific methyltransferase SET7/9 N-terminal domain"/>
    <property type="match status" value="1"/>
</dbReference>
<dbReference type="Proteomes" id="UP001212602">
    <property type="component" value="Unassembled WGS sequence"/>
</dbReference>
<comment type="caution">
    <text evidence="1">The sequence shown here is derived from an EMBL/GenBank/DDBJ whole genome shotgun (WGS) entry which is preliminary data.</text>
</comment>
<dbReference type="Gene3D" id="2.20.110.10">
    <property type="entry name" value="Histone H3 K4-specific methyltransferase SET7/9 N-terminal domain"/>
    <property type="match status" value="1"/>
</dbReference>
<dbReference type="EMBL" id="JAQIPB010000009">
    <property type="protein sequence ID" value="MDA7418442.1"/>
    <property type="molecule type" value="Genomic_DNA"/>
</dbReference>
<organism evidence="1 2">
    <name type="scientific">Xenophilus arseniciresistens</name>
    <dbReference type="NCBI Taxonomy" id="1283306"/>
    <lineage>
        <taxon>Bacteria</taxon>
        <taxon>Pseudomonadati</taxon>
        <taxon>Pseudomonadota</taxon>
        <taxon>Betaproteobacteria</taxon>
        <taxon>Burkholderiales</taxon>
        <taxon>Comamonadaceae</taxon>
        <taxon>Xenophilus</taxon>
    </lineage>
</organism>
<evidence type="ECO:0000313" key="1">
    <source>
        <dbReference type="EMBL" id="MDA7418442.1"/>
    </source>
</evidence>
<dbReference type="AlphaFoldDB" id="A0AAE3T0P8"/>
<accession>A0AAE3T0P8</accession>
<proteinExistence type="predicted"/>
<keyword evidence="2" id="KW-1185">Reference proteome</keyword>
<name>A0AAE3T0P8_9BURK</name>
<protein>
    <recommendedName>
        <fullName evidence="3">MORN repeat variant</fullName>
    </recommendedName>
</protein>
<reference evidence="1" key="1">
    <citation type="submission" date="2023-01" db="EMBL/GenBank/DDBJ databases">
        <title>Xenophilus mangrovi sp. nov., isolated from soil of Mangrove nature reserve.</title>
        <authorList>
            <person name="Xu S."/>
            <person name="Liu Z."/>
            <person name="Xu Y."/>
        </authorList>
    </citation>
    <scope>NUCLEOTIDE SEQUENCE</scope>
    <source>
        <strain evidence="1">YW8</strain>
    </source>
</reference>
<evidence type="ECO:0000313" key="2">
    <source>
        <dbReference type="Proteomes" id="UP001212602"/>
    </source>
</evidence>
<dbReference type="RefSeq" id="WP_271429658.1">
    <property type="nucleotide sequence ID" value="NZ_JAQIPB010000009.1"/>
</dbReference>
<gene>
    <name evidence="1" type="ORF">PGB34_18895</name>
</gene>